<gene>
    <name evidence="2" type="primary">cas7u</name>
    <name evidence="2" type="ORF">F4X14_00590</name>
</gene>
<evidence type="ECO:0000313" key="2">
    <source>
        <dbReference type="EMBL" id="MYC93441.1"/>
    </source>
</evidence>
<reference evidence="2" key="1">
    <citation type="submission" date="2019-09" db="EMBL/GenBank/DDBJ databases">
        <title>Characterisation of the sponge microbiome using genome-centric metagenomics.</title>
        <authorList>
            <person name="Engelberts J.P."/>
            <person name="Robbins S.J."/>
            <person name="De Goeij J.M."/>
            <person name="Aranda M."/>
            <person name="Bell S.C."/>
            <person name="Webster N.S."/>
        </authorList>
    </citation>
    <scope>NUCLEOTIDE SEQUENCE</scope>
    <source>
        <strain evidence="2">SB0661_bin_32</strain>
    </source>
</reference>
<dbReference type="AlphaFoldDB" id="A0A6B1D118"/>
<name>A0A6B1D118_9CHLR</name>
<evidence type="ECO:0000256" key="1">
    <source>
        <dbReference type="SAM" id="MobiDB-lite"/>
    </source>
</evidence>
<dbReference type="NCBIfam" id="TIGR02570">
    <property type="entry name" value="cas7_GSU0053"/>
    <property type="match status" value="1"/>
</dbReference>
<dbReference type="Pfam" id="PF09617">
    <property type="entry name" value="Cas_GSU0053"/>
    <property type="match status" value="1"/>
</dbReference>
<sequence>MRIDLETLREAVGGTAAAFRCATDYQPAGGPGDKVFPSTYEGGTYATEERIDPDSGEIRQCVLLDSVQSQANRMELALLEEYRNGRLELPLLVTRFDQPELLKKFTVTSLEAPHRIADAIFRDSLLDGKIFRKSEKGTILDNAEVRNSTGLFGLCPTALLFGMWDSTGPRGGLGAKFQRAVVSEIIGYDAVEGKRTSSRVDPAQIRLGAGPLYESESESDDKPHWTLQKNGRGKKLGKDGKPSEAIHGNVTPSIEDGGFTISKATQTTVLSLSALRRLRFPLNSAADSMRDVDLAARTALAALGIAAGSLARNDGDLRSRCQLFATQASVWELLDRPGETPKQFECDSETALSVFTEAISEARDAGLPWEGEIELTPSPELIELVRRSQELASASAEEDA</sequence>
<comment type="caution">
    <text evidence="2">The sequence shown here is derived from an EMBL/GenBank/DDBJ whole genome shotgun (WGS) entry which is preliminary data.</text>
</comment>
<dbReference type="InterPro" id="IPR013403">
    <property type="entry name" value="CRISPR-assoc_prot_Csb1/Cas7u"/>
</dbReference>
<accession>A0A6B1D118</accession>
<proteinExistence type="predicted"/>
<feature type="region of interest" description="Disordered" evidence="1">
    <location>
        <begin position="212"/>
        <end position="251"/>
    </location>
</feature>
<dbReference type="EMBL" id="VXMH01000005">
    <property type="protein sequence ID" value="MYC93441.1"/>
    <property type="molecule type" value="Genomic_DNA"/>
</dbReference>
<organism evidence="2">
    <name type="scientific">Caldilineaceae bacterium SB0661_bin_32</name>
    <dbReference type="NCBI Taxonomy" id="2605255"/>
    <lineage>
        <taxon>Bacteria</taxon>
        <taxon>Bacillati</taxon>
        <taxon>Chloroflexota</taxon>
        <taxon>Caldilineae</taxon>
        <taxon>Caldilineales</taxon>
        <taxon>Caldilineaceae</taxon>
    </lineage>
</organism>
<protein>
    <submittedName>
        <fullName evidence="2">Type I-U CRISPR-associated protein Cas7</fullName>
    </submittedName>
</protein>